<sequence length="136" mass="15356">MKIPAGLTWRSQPADVAWMKPFKDALRREWVQDLREQLVQHGGQPGTFHMAAPTRPTITAWIVAGWQAVSEETIKHGFDKCGYSHREPADADPSDADDDDTSLDSSTEVVEVLERVTAIHQSDYVDEEMDILDNMF</sequence>
<dbReference type="GO" id="GO:0003676">
    <property type="term" value="F:nucleic acid binding"/>
    <property type="evidence" value="ECO:0007669"/>
    <property type="project" value="InterPro"/>
</dbReference>
<dbReference type="EMBL" id="DAKRPA010000285">
    <property type="protein sequence ID" value="DAZ93875.1"/>
    <property type="molecule type" value="Genomic_DNA"/>
</dbReference>
<dbReference type="Proteomes" id="UP001146120">
    <property type="component" value="Unassembled WGS sequence"/>
</dbReference>
<feature type="compositionally biased region" description="Acidic residues" evidence="1">
    <location>
        <begin position="90"/>
        <end position="102"/>
    </location>
</feature>
<protein>
    <recommendedName>
        <fullName evidence="2">DDE-1 domain-containing protein</fullName>
    </recommendedName>
</protein>
<evidence type="ECO:0000259" key="2">
    <source>
        <dbReference type="Pfam" id="PF03184"/>
    </source>
</evidence>
<proteinExistence type="predicted"/>
<feature type="compositionally biased region" description="Basic and acidic residues" evidence="1">
    <location>
        <begin position="79"/>
        <end position="89"/>
    </location>
</feature>
<evidence type="ECO:0000313" key="3">
    <source>
        <dbReference type="EMBL" id="DAZ93875.1"/>
    </source>
</evidence>
<reference evidence="3" key="1">
    <citation type="submission" date="2022-11" db="EMBL/GenBank/DDBJ databases">
        <authorList>
            <person name="Morgan W.R."/>
            <person name="Tartar A."/>
        </authorList>
    </citation>
    <scope>NUCLEOTIDE SEQUENCE</scope>
    <source>
        <strain evidence="3">ARSEF 373</strain>
    </source>
</reference>
<name>A0AAV2YFB2_9STRA</name>
<organism evidence="3 4">
    <name type="scientific">Lagenidium giganteum</name>
    <dbReference type="NCBI Taxonomy" id="4803"/>
    <lineage>
        <taxon>Eukaryota</taxon>
        <taxon>Sar</taxon>
        <taxon>Stramenopiles</taxon>
        <taxon>Oomycota</taxon>
        <taxon>Peronosporomycetes</taxon>
        <taxon>Pythiales</taxon>
        <taxon>Pythiaceae</taxon>
    </lineage>
</organism>
<feature type="domain" description="DDE-1" evidence="2">
    <location>
        <begin position="3"/>
        <end position="78"/>
    </location>
</feature>
<evidence type="ECO:0000313" key="4">
    <source>
        <dbReference type="Proteomes" id="UP001146120"/>
    </source>
</evidence>
<gene>
    <name evidence="3" type="ORF">N0F65_008141</name>
</gene>
<evidence type="ECO:0000256" key="1">
    <source>
        <dbReference type="SAM" id="MobiDB-lite"/>
    </source>
</evidence>
<comment type="caution">
    <text evidence="3">The sequence shown here is derived from an EMBL/GenBank/DDBJ whole genome shotgun (WGS) entry which is preliminary data.</text>
</comment>
<dbReference type="AlphaFoldDB" id="A0AAV2YFB2"/>
<feature type="region of interest" description="Disordered" evidence="1">
    <location>
        <begin position="79"/>
        <end position="106"/>
    </location>
</feature>
<dbReference type="Pfam" id="PF03184">
    <property type="entry name" value="DDE_1"/>
    <property type="match status" value="1"/>
</dbReference>
<reference evidence="3" key="2">
    <citation type="journal article" date="2023" name="Microbiol Resour">
        <title>Decontamination and Annotation of the Draft Genome Sequence of the Oomycete Lagenidium giganteum ARSEF 373.</title>
        <authorList>
            <person name="Morgan W.R."/>
            <person name="Tartar A."/>
        </authorList>
    </citation>
    <scope>NUCLEOTIDE SEQUENCE</scope>
    <source>
        <strain evidence="3">ARSEF 373</strain>
    </source>
</reference>
<accession>A0AAV2YFB2</accession>
<dbReference type="InterPro" id="IPR004875">
    <property type="entry name" value="DDE_SF_endonuclease_dom"/>
</dbReference>
<keyword evidence="4" id="KW-1185">Reference proteome</keyword>